<organism evidence="3 4">
    <name type="scientific">Corynebacterium pollutisoli</name>
    <dbReference type="NCBI Taxonomy" id="1610489"/>
    <lineage>
        <taxon>Bacteria</taxon>
        <taxon>Bacillati</taxon>
        <taxon>Actinomycetota</taxon>
        <taxon>Actinomycetes</taxon>
        <taxon>Mycobacteriales</taxon>
        <taxon>Corynebacteriaceae</taxon>
        <taxon>Corynebacterium</taxon>
    </lineage>
</organism>
<protein>
    <submittedName>
        <fullName evidence="2">Rhodanese-like domain-containing protein</fullName>
    </submittedName>
    <submittedName>
        <fullName evidence="3">Rhodanese-related sulfurtransferase</fullName>
    </submittedName>
</protein>
<sequence length="96" mass="10622">MKTVNVNQVPADAQFIDVREPDEYAEVHAVGTTSIPLSEFAARVDELDTSRDIYLICRSGNRSGKACTFLKENHDIEAINVEGGTLEWVAQNLPTE</sequence>
<reference evidence="3" key="2">
    <citation type="submission" date="2017-04" db="EMBL/GenBank/DDBJ databases">
        <authorList>
            <person name="Afonso C.L."/>
            <person name="Miller P.J."/>
            <person name="Scott M.A."/>
            <person name="Spackman E."/>
            <person name="Goraichik I."/>
            <person name="Dimitrov K.M."/>
            <person name="Suarez D.L."/>
            <person name="Swayne D.E."/>
        </authorList>
    </citation>
    <scope>NUCLEOTIDE SEQUENCE [LARGE SCALE GENOMIC DNA]</scope>
    <source>
        <strain evidence="3">VDS</strain>
    </source>
</reference>
<dbReference type="GO" id="GO:0016740">
    <property type="term" value="F:transferase activity"/>
    <property type="evidence" value="ECO:0007669"/>
    <property type="project" value="UniProtKB-KW"/>
</dbReference>
<dbReference type="OrthoDB" id="9800872at2"/>
<dbReference type="PANTHER" id="PTHR43031">
    <property type="entry name" value="FAD-DEPENDENT OXIDOREDUCTASE"/>
    <property type="match status" value="1"/>
</dbReference>
<proteinExistence type="predicted"/>
<dbReference type="PROSITE" id="PS50206">
    <property type="entry name" value="RHODANESE_3"/>
    <property type="match status" value="1"/>
</dbReference>
<reference evidence="4" key="1">
    <citation type="submission" date="2017-04" db="EMBL/GenBank/DDBJ databases">
        <authorList>
            <person name="Varghese N."/>
            <person name="Submissions S."/>
        </authorList>
    </citation>
    <scope>NUCLEOTIDE SEQUENCE [LARGE SCALE GENOMIC DNA]</scope>
    <source>
        <strain evidence="4">VDS</strain>
    </source>
</reference>
<dbReference type="STRING" id="1610489.SAMN06295981_1210"/>
<gene>
    <name evidence="2" type="ORF">GX356_07435</name>
    <name evidence="3" type="ORF">SAMN06295981_1210</name>
</gene>
<dbReference type="PANTHER" id="PTHR43031:SF17">
    <property type="entry name" value="SULFURTRANSFERASE YTWF-RELATED"/>
    <property type="match status" value="1"/>
</dbReference>
<accession>A0A1X7J394</accession>
<dbReference type="EMBL" id="FXAR01000003">
    <property type="protein sequence ID" value="SMG21881.1"/>
    <property type="molecule type" value="Genomic_DNA"/>
</dbReference>
<dbReference type="Pfam" id="PF00581">
    <property type="entry name" value="Rhodanese"/>
    <property type="match status" value="1"/>
</dbReference>
<evidence type="ECO:0000313" key="2">
    <source>
        <dbReference type="EMBL" id="NLP39530.1"/>
    </source>
</evidence>
<feature type="domain" description="Rhodanese" evidence="1">
    <location>
        <begin position="9"/>
        <end position="96"/>
    </location>
</feature>
<dbReference type="RefSeq" id="WP_085549335.1">
    <property type="nucleotide sequence ID" value="NZ_FXAR01000003.1"/>
</dbReference>
<dbReference type="InterPro" id="IPR001763">
    <property type="entry name" value="Rhodanese-like_dom"/>
</dbReference>
<dbReference type="Gene3D" id="3.40.250.10">
    <property type="entry name" value="Rhodanese-like domain"/>
    <property type="match status" value="1"/>
</dbReference>
<dbReference type="InterPro" id="IPR050229">
    <property type="entry name" value="GlpE_sulfurtransferase"/>
</dbReference>
<dbReference type="EMBL" id="JAAYSN010000198">
    <property type="protein sequence ID" value="NLP39530.1"/>
    <property type="molecule type" value="Genomic_DNA"/>
</dbReference>
<reference evidence="2 5" key="3">
    <citation type="journal article" date="2020" name="Biotechnol. Biofuels">
        <title>New insights from the biogas microbiome by comprehensive genome-resolved metagenomics of nearly 1600 species originating from multiple anaerobic digesters.</title>
        <authorList>
            <person name="Campanaro S."/>
            <person name="Treu L."/>
            <person name="Rodriguez-R L.M."/>
            <person name="Kovalovszki A."/>
            <person name="Ziels R.M."/>
            <person name="Maus I."/>
            <person name="Zhu X."/>
            <person name="Kougias P.G."/>
            <person name="Basile A."/>
            <person name="Luo G."/>
            <person name="Schluter A."/>
            <person name="Konstantinidis K.T."/>
            <person name="Angelidaki I."/>
        </authorList>
    </citation>
    <scope>NUCLEOTIDE SEQUENCE [LARGE SCALE GENOMIC DNA]</scope>
    <source>
        <strain evidence="2">AS23ysBPME_344</strain>
    </source>
</reference>
<keyword evidence="4" id="KW-1185">Reference proteome</keyword>
<keyword evidence="3" id="KW-0808">Transferase</keyword>
<evidence type="ECO:0000259" key="1">
    <source>
        <dbReference type="PROSITE" id="PS50206"/>
    </source>
</evidence>
<name>A0A1X7J394_9CORY</name>
<dbReference type="CDD" id="cd00158">
    <property type="entry name" value="RHOD"/>
    <property type="match status" value="1"/>
</dbReference>
<dbReference type="SUPFAM" id="SSF52821">
    <property type="entry name" value="Rhodanese/Cell cycle control phosphatase"/>
    <property type="match status" value="1"/>
</dbReference>
<evidence type="ECO:0000313" key="3">
    <source>
        <dbReference type="EMBL" id="SMG21881.1"/>
    </source>
</evidence>
<dbReference type="AlphaFoldDB" id="A0A1X7J394"/>
<dbReference type="Proteomes" id="UP000568696">
    <property type="component" value="Unassembled WGS sequence"/>
</dbReference>
<evidence type="ECO:0000313" key="5">
    <source>
        <dbReference type="Proteomes" id="UP000568696"/>
    </source>
</evidence>
<dbReference type="InterPro" id="IPR036873">
    <property type="entry name" value="Rhodanese-like_dom_sf"/>
</dbReference>
<dbReference type="Proteomes" id="UP000193309">
    <property type="component" value="Unassembled WGS sequence"/>
</dbReference>
<evidence type="ECO:0000313" key="4">
    <source>
        <dbReference type="Proteomes" id="UP000193309"/>
    </source>
</evidence>
<dbReference type="SMART" id="SM00450">
    <property type="entry name" value="RHOD"/>
    <property type="match status" value="1"/>
</dbReference>